<feature type="compositionally biased region" description="Pro residues" evidence="1">
    <location>
        <begin position="275"/>
        <end position="290"/>
    </location>
</feature>
<reference evidence="2" key="1">
    <citation type="journal article" date="2022" name="Int. J. Mol. Sci.">
        <title>Draft Genome of Tanacetum Coccineum: Genomic Comparison of Closely Related Tanacetum-Family Plants.</title>
        <authorList>
            <person name="Yamashiro T."/>
            <person name="Shiraishi A."/>
            <person name="Nakayama K."/>
            <person name="Satake H."/>
        </authorList>
    </citation>
    <scope>NUCLEOTIDE SEQUENCE</scope>
</reference>
<keyword evidence="3" id="KW-1185">Reference proteome</keyword>
<feature type="region of interest" description="Disordered" evidence="1">
    <location>
        <begin position="191"/>
        <end position="381"/>
    </location>
</feature>
<gene>
    <name evidence="2" type="ORF">Tco_0890923</name>
</gene>
<comment type="caution">
    <text evidence="2">The sequence shown here is derived from an EMBL/GenBank/DDBJ whole genome shotgun (WGS) entry which is preliminary data.</text>
</comment>
<dbReference type="InterPro" id="IPR036397">
    <property type="entry name" value="RNaseH_sf"/>
</dbReference>
<protein>
    <submittedName>
        <fullName evidence="2">Uncharacterized mitochondrial protein-like protein</fullName>
    </submittedName>
</protein>
<organism evidence="2 3">
    <name type="scientific">Tanacetum coccineum</name>
    <dbReference type="NCBI Taxonomy" id="301880"/>
    <lineage>
        <taxon>Eukaryota</taxon>
        <taxon>Viridiplantae</taxon>
        <taxon>Streptophyta</taxon>
        <taxon>Embryophyta</taxon>
        <taxon>Tracheophyta</taxon>
        <taxon>Spermatophyta</taxon>
        <taxon>Magnoliopsida</taxon>
        <taxon>eudicotyledons</taxon>
        <taxon>Gunneridae</taxon>
        <taxon>Pentapetalae</taxon>
        <taxon>asterids</taxon>
        <taxon>campanulids</taxon>
        <taxon>Asterales</taxon>
        <taxon>Asteraceae</taxon>
        <taxon>Asteroideae</taxon>
        <taxon>Anthemideae</taxon>
        <taxon>Anthemidinae</taxon>
        <taxon>Tanacetum</taxon>
    </lineage>
</organism>
<dbReference type="SUPFAM" id="SSF53098">
    <property type="entry name" value="Ribonuclease H-like"/>
    <property type="match status" value="1"/>
</dbReference>
<dbReference type="InterPro" id="IPR012337">
    <property type="entry name" value="RNaseH-like_sf"/>
</dbReference>
<dbReference type="CDD" id="cd09272">
    <property type="entry name" value="RNase_HI_RT_Ty1"/>
    <property type="match status" value="1"/>
</dbReference>
<accession>A0ABQ5C4T0</accession>
<dbReference type="Proteomes" id="UP001151760">
    <property type="component" value="Unassembled WGS sequence"/>
</dbReference>
<evidence type="ECO:0000256" key="1">
    <source>
        <dbReference type="SAM" id="MobiDB-lite"/>
    </source>
</evidence>
<proteinExistence type="predicted"/>
<feature type="compositionally biased region" description="Acidic residues" evidence="1">
    <location>
        <begin position="355"/>
        <end position="368"/>
    </location>
</feature>
<sequence length="1040" mass="115552">MEISQDKYVAEILKKFDFANVKTVSTPIEPNKPLIKDEEAEKVDVHVYRSMIGSLMYLTASRPNIMFDVCACARFQVTPKTSHLHLMKRIFRYLKGQPKLGLWYPRDSPFELEAFSDSDYVGASLDRKSTTGGCQFLGKRLISWQCKKQTIVSNFTTKAEYVAAANCYRQVGDEAVYKELGDRMKRVATTASSFKAEQDSDTIMSDSEHSTVTYTSVSEDDSDIGSPGVDGPPIMPEDPYAYIPGPEVPPSPDYIPGPEGPPSPDYVPGPEEPEQAPPSPIYIPFVPEPVYPEFLPVDDEVFPAEEQPMPAADSPTHQSPGYIPESDPEEDPEEDDEEDPEEDPADYPADRGDRDDEESSDDDDDAEEEHLAPADPAAVAYSADQDPYLAYRVTARMSIRPQAPAPFLSEEVAERLLALPTPPPSPLSPYSSPLPQIPSPPLPIPLHAARDATRNGDDSHTSGTGARRPVQVARECTYPDFLKCQPLNFKGTEGVVGLTQWFEKMESVYSISNCTVACQTTTLKLAMQCPWRTFERRDDRQILYYCPIGEIKNWSSKLEFEVKGNDVKALGTSLEMSTAYHLETDGQSERTIQTLKDMLRACVIDFGNGWVKHLPLVEFSYNNSYHASIKAAPFEALYGRKCRSPVCWAEVGQVQLTGLELVQESTERIIQIKQRIQTARDRQKSYADIKALSDHPLVVSLKGLQVDDKPSIVEVKPSGSYGITKDEEHLASTTRAAVAYSADREPIPLLNRSTARIPTYLRDPPLTPLSSPLPHIPSPTPNSPTHIEILESCLPLQKRVRFASPTPGCEVRESSAAGAARHDRPTIAREDLYGFVDMVDVPPRCLTSRELDYDITDTWDDPVGAIDEIAPTTVEGVNQRVTDLATIVDCGGTENTALYGIMEDAQDDRSLLRARVNLLYRDRPFHRRLAVMIEREAKMAREAWGLSMDASDYARSDVMSLRTTVVAQSALISELQSADHRRQRVITELLASDHKRQVQLTKTLRLLKGLQTQMVELQRQHGPAEGPSQPDAPGEASSSS</sequence>
<name>A0ABQ5C4T0_9ASTR</name>
<feature type="compositionally biased region" description="Basic and acidic residues" evidence="1">
    <location>
        <begin position="448"/>
        <end position="460"/>
    </location>
</feature>
<feature type="region of interest" description="Disordered" evidence="1">
    <location>
        <begin position="442"/>
        <end position="468"/>
    </location>
</feature>
<reference evidence="2" key="2">
    <citation type="submission" date="2022-01" db="EMBL/GenBank/DDBJ databases">
        <authorList>
            <person name="Yamashiro T."/>
            <person name="Shiraishi A."/>
            <person name="Satake H."/>
            <person name="Nakayama K."/>
        </authorList>
    </citation>
    <scope>NUCLEOTIDE SEQUENCE</scope>
</reference>
<evidence type="ECO:0000313" key="2">
    <source>
        <dbReference type="EMBL" id="GJT20986.1"/>
    </source>
</evidence>
<dbReference type="PANTHER" id="PTHR11439">
    <property type="entry name" value="GAG-POL-RELATED RETROTRANSPOSON"/>
    <property type="match status" value="1"/>
</dbReference>
<dbReference type="Gene3D" id="3.30.420.10">
    <property type="entry name" value="Ribonuclease H-like superfamily/Ribonuclease H"/>
    <property type="match status" value="1"/>
</dbReference>
<feature type="compositionally biased region" description="Pro residues" evidence="1">
    <location>
        <begin position="246"/>
        <end position="267"/>
    </location>
</feature>
<dbReference type="PANTHER" id="PTHR11439:SF495">
    <property type="entry name" value="REVERSE TRANSCRIPTASE, RNA-DEPENDENT DNA POLYMERASE-RELATED"/>
    <property type="match status" value="1"/>
</dbReference>
<feature type="region of interest" description="Disordered" evidence="1">
    <location>
        <begin position="1018"/>
        <end position="1040"/>
    </location>
</feature>
<feature type="compositionally biased region" description="Acidic residues" evidence="1">
    <location>
        <begin position="326"/>
        <end position="345"/>
    </location>
</feature>
<dbReference type="EMBL" id="BQNB010013851">
    <property type="protein sequence ID" value="GJT20986.1"/>
    <property type="molecule type" value="Genomic_DNA"/>
</dbReference>
<feature type="compositionally biased region" description="Polar residues" evidence="1">
    <location>
        <begin position="191"/>
        <end position="217"/>
    </location>
</feature>
<evidence type="ECO:0000313" key="3">
    <source>
        <dbReference type="Proteomes" id="UP001151760"/>
    </source>
</evidence>